<reference evidence="1 2" key="1">
    <citation type="submission" date="2019-01" db="EMBL/GenBank/DDBJ databases">
        <title>Draft genome sequence of Dictyobacter sp. Uno17.</title>
        <authorList>
            <person name="Wang C.M."/>
            <person name="Zheng Y."/>
            <person name="Sakai Y."/>
            <person name="Abe K."/>
            <person name="Yokota A."/>
            <person name="Yabe S."/>
        </authorList>
    </citation>
    <scope>NUCLEOTIDE SEQUENCE [LARGE SCALE GENOMIC DNA]</scope>
    <source>
        <strain evidence="1 2">Uno17</strain>
    </source>
</reference>
<protein>
    <submittedName>
        <fullName evidence="1">Uncharacterized protein</fullName>
    </submittedName>
</protein>
<dbReference type="EMBL" id="BIXY01000049">
    <property type="protein sequence ID" value="GCF09717.1"/>
    <property type="molecule type" value="Genomic_DNA"/>
</dbReference>
<organism evidence="1 2">
    <name type="scientific">Dictyobacter arantiisoli</name>
    <dbReference type="NCBI Taxonomy" id="2014874"/>
    <lineage>
        <taxon>Bacteria</taxon>
        <taxon>Bacillati</taxon>
        <taxon>Chloroflexota</taxon>
        <taxon>Ktedonobacteria</taxon>
        <taxon>Ktedonobacterales</taxon>
        <taxon>Dictyobacteraceae</taxon>
        <taxon>Dictyobacter</taxon>
    </lineage>
</organism>
<comment type="caution">
    <text evidence="1">The sequence shown here is derived from an EMBL/GenBank/DDBJ whole genome shotgun (WGS) entry which is preliminary data.</text>
</comment>
<name>A0A5A5TEG2_9CHLR</name>
<sequence>MEWKPWSPYWQWKKQALDRFLTLFSTRSSSQEKSEEDLTATLYQQIGQLKVELDWLKKAVLDWWSKRVCKNASYDLSYFVSLFVCMTFREKFML</sequence>
<dbReference type="Proteomes" id="UP000322530">
    <property type="component" value="Unassembled WGS sequence"/>
</dbReference>
<gene>
    <name evidence="1" type="ORF">KDI_32810</name>
</gene>
<dbReference type="OrthoDB" id="291814at2"/>
<evidence type="ECO:0000313" key="1">
    <source>
        <dbReference type="EMBL" id="GCF09717.1"/>
    </source>
</evidence>
<keyword evidence="2" id="KW-1185">Reference proteome</keyword>
<proteinExistence type="predicted"/>
<accession>A0A5A5TEG2</accession>
<evidence type="ECO:0000313" key="2">
    <source>
        <dbReference type="Proteomes" id="UP000322530"/>
    </source>
</evidence>
<dbReference type="AlphaFoldDB" id="A0A5A5TEG2"/>